<dbReference type="Proteomes" id="UP000325577">
    <property type="component" value="Linkage Group LG7"/>
</dbReference>
<dbReference type="AlphaFoldDB" id="A0A5J4ZHN6"/>
<evidence type="ECO:0000256" key="1">
    <source>
        <dbReference type="SAM" id="MobiDB-lite"/>
    </source>
</evidence>
<accession>A0A5J4ZHN6</accession>
<name>A0A5J4ZHN6_9ASTE</name>
<evidence type="ECO:0000313" key="2">
    <source>
        <dbReference type="EMBL" id="KAA8517599.1"/>
    </source>
</evidence>
<feature type="region of interest" description="Disordered" evidence="1">
    <location>
        <begin position="87"/>
        <end position="118"/>
    </location>
</feature>
<protein>
    <submittedName>
        <fullName evidence="2">Uncharacterized protein</fullName>
    </submittedName>
</protein>
<proteinExistence type="predicted"/>
<evidence type="ECO:0000313" key="3">
    <source>
        <dbReference type="Proteomes" id="UP000325577"/>
    </source>
</evidence>
<dbReference type="EMBL" id="CM018050">
    <property type="protein sequence ID" value="KAA8517599.1"/>
    <property type="molecule type" value="Genomic_DNA"/>
</dbReference>
<gene>
    <name evidence="2" type="ORF">F0562_015073</name>
</gene>
<sequence>MVERELTAHDWGDLISIDGLTDMDLVRKFYANLESHPIDVSALPMYRDFFIPTLERLDRKDHHIDHVDHVLDRLVVHHRELNRDVESMLSSTADDDDSIDDDGDVMVTDHADGRDLAK</sequence>
<feature type="compositionally biased region" description="Basic and acidic residues" evidence="1">
    <location>
        <begin position="107"/>
        <end position="118"/>
    </location>
</feature>
<feature type="compositionally biased region" description="Acidic residues" evidence="1">
    <location>
        <begin position="93"/>
        <end position="104"/>
    </location>
</feature>
<reference evidence="2 3" key="1">
    <citation type="submission" date="2019-09" db="EMBL/GenBank/DDBJ databases">
        <title>A chromosome-level genome assembly of the Chinese tupelo Nyssa sinensis.</title>
        <authorList>
            <person name="Yang X."/>
            <person name="Kang M."/>
            <person name="Yang Y."/>
            <person name="Xiong H."/>
            <person name="Wang M."/>
            <person name="Zhang Z."/>
            <person name="Wang Z."/>
            <person name="Wu H."/>
            <person name="Ma T."/>
            <person name="Liu J."/>
            <person name="Xi Z."/>
        </authorList>
    </citation>
    <scope>NUCLEOTIDE SEQUENCE [LARGE SCALE GENOMIC DNA]</scope>
    <source>
        <strain evidence="2">J267</strain>
        <tissue evidence="2">Leaf</tissue>
    </source>
</reference>
<organism evidence="2 3">
    <name type="scientific">Nyssa sinensis</name>
    <dbReference type="NCBI Taxonomy" id="561372"/>
    <lineage>
        <taxon>Eukaryota</taxon>
        <taxon>Viridiplantae</taxon>
        <taxon>Streptophyta</taxon>
        <taxon>Embryophyta</taxon>
        <taxon>Tracheophyta</taxon>
        <taxon>Spermatophyta</taxon>
        <taxon>Magnoliopsida</taxon>
        <taxon>eudicotyledons</taxon>
        <taxon>Gunneridae</taxon>
        <taxon>Pentapetalae</taxon>
        <taxon>asterids</taxon>
        <taxon>Cornales</taxon>
        <taxon>Nyssaceae</taxon>
        <taxon>Nyssa</taxon>
    </lineage>
</organism>
<keyword evidence="3" id="KW-1185">Reference proteome</keyword>